<sequence>MPTSAARPTAASVSPLDMRLVSRMLEDAAWDGSWPASPVSPPPLRSALARMGLE</sequence>
<gene>
    <name evidence="1" type="ORF">BU14_0153s0001</name>
</gene>
<accession>A0A1X6P8S6</accession>
<dbReference type="AlphaFoldDB" id="A0A1X6P8S6"/>
<protein>
    <submittedName>
        <fullName evidence="1">Uncharacterized protein</fullName>
    </submittedName>
</protein>
<dbReference type="EMBL" id="KV918842">
    <property type="protein sequence ID" value="OSX77258.1"/>
    <property type="molecule type" value="Genomic_DNA"/>
</dbReference>
<reference evidence="1 2" key="1">
    <citation type="submission" date="2017-03" db="EMBL/GenBank/DDBJ databases">
        <title>WGS assembly of Porphyra umbilicalis.</title>
        <authorList>
            <person name="Brawley S.H."/>
            <person name="Blouin N.A."/>
            <person name="Ficko-Blean E."/>
            <person name="Wheeler G.L."/>
            <person name="Lohr M."/>
            <person name="Goodson H.V."/>
            <person name="Jenkins J.W."/>
            <person name="Blaby-Haas C.E."/>
            <person name="Helliwell K.E."/>
            <person name="Chan C."/>
            <person name="Marriage T."/>
            <person name="Bhattacharya D."/>
            <person name="Klein A.S."/>
            <person name="Badis Y."/>
            <person name="Brodie J."/>
            <person name="Cao Y."/>
            <person name="Collen J."/>
            <person name="Dittami S.M."/>
            <person name="Gachon C.M."/>
            <person name="Green B.R."/>
            <person name="Karpowicz S."/>
            <person name="Kim J.W."/>
            <person name="Kudahl U."/>
            <person name="Lin S."/>
            <person name="Michel G."/>
            <person name="Mittag M."/>
            <person name="Olson B.J."/>
            <person name="Pangilinan J."/>
            <person name="Peng Y."/>
            <person name="Qiu H."/>
            <person name="Shu S."/>
            <person name="Singer J.T."/>
            <person name="Smith A.G."/>
            <person name="Sprecher B.N."/>
            <person name="Wagner V."/>
            <person name="Wang W."/>
            <person name="Wang Z.-Y."/>
            <person name="Yan J."/>
            <person name="Yarish C."/>
            <person name="Zoeuner-Riek S."/>
            <person name="Zhuang Y."/>
            <person name="Zou Y."/>
            <person name="Lindquist E.A."/>
            <person name="Grimwood J."/>
            <person name="Barry K."/>
            <person name="Rokhsar D.S."/>
            <person name="Schmutz J."/>
            <person name="Stiller J.W."/>
            <person name="Grossman A.R."/>
            <person name="Prochnik S.E."/>
        </authorList>
    </citation>
    <scope>NUCLEOTIDE SEQUENCE [LARGE SCALE GENOMIC DNA]</scope>
    <source>
        <strain evidence="1">4086291</strain>
    </source>
</reference>
<keyword evidence="2" id="KW-1185">Reference proteome</keyword>
<dbReference type="Proteomes" id="UP000218209">
    <property type="component" value="Unassembled WGS sequence"/>
</dbReference>
<evidence type="ECO:0000313" key="1">
    <source>
        <dbReference type="EMBL" id="OSX77258.1"/>
    </source>
</evidence>
<proteinExistence type="predicted"/>
<evidence type="ECO:0000313" key="2">
    <source>
        <dbReference type="Proteomes" id="UP000218209"/>
    </source>
</evidence>
<name>A0A1X6P8S6_PORUM</name>
<organism evidence="1 2">
    <name type="scientific">Porphyra umbilicalis</name>
    <name type="common">Purple laver</name>
    <name type="synonym">Red alga</name>
    <dbReference type="NCBI Taxonomy" id="2786"/>
    <lineage>
        <taxon>Eukaryota</taxon>
        <taxon>Rhodophyta</taxon>
        <taxon>Bangiophyceae</taxon>
        <taxon>Bangiales</taxon>
        <taxon>Bangiaceae</taxon>
        <taxon>Porphyra</taxon>
    </lineage>
</organism>